<sequence>MKDEGGGIPDAAALMEAFSLFNEASRELSGAYAALQEEVRRLNAELAEANGRLTDELAAKECMRQRLATLLEMLPGAVLVLDGQGRIIDMNPEAWRILGADLRGQNWRQVSAAHLAGGKSEWVLQAANGVELRLTVAVNALPGDSGQIILLQDVTAAHAREESAQRRERLAAMGATMAGLAHQLRTPLAAALLSVSQLRFGAEAERFARQQRRAMERLQHLDATIDAMLRFLRGAEQEAGSVTLQRIFGELRQEFDSLFRQKNVTLILPVLGNELALPGSQAAWVSVIANLLHNALQFSPEGSTVTADLRGPEDDVIAIVVRDQGPGIATVDQERIFTPFYTTRRDGTGLGLAIARDFVVAMGGSLGVDGEAVAGASLVLQVPIWKAPQALASGALAEDKERK</sequence>
<dbReference type="Proteomes" id="UP000271650">
    <property type="component" value="Chromosome"/>
</dbReference>
<evidence type="ECO:0000313" key="1">
    <source>
        <dbReference type="EMBL" id="XRI76139.1"/>
    </source>
</evidence>
<name>A0ACD5HK73_9PROT</name>
<keyword evidence="1" id="KW-0547">Nucleotide-binding</keyword>
<reference evidence="1 2" key="1">
    <citation type="journal article" date="2019" name="Int. J. Syst. Evol. Microbiol.">
        <title>Acidithiobacillus sulfuriphilus sp. nov.: an extremely acidophilic sulfur-oxidizing chemolithotroph isolated from a neutral pH environment.</title>
        <authorList>
            <person name="Falagan C."/>
            <person name="Moya-Beltran A."/>
            <person name="Castro M."/>
            <person name="Quatrini R."/>
            <person name="Johnson D.B."/>
        </authorList>
    </citation>
    <scope>NUCLEOTIDE SEQUENCE [LARGE SCALE GENOMIC DNA]</scope>
    <source>
        <strain evidence="1 2">CJ-2</strain>
    </source>
</reference>
<organism evidence="1 2">
    <name type="scientific">Acidithiobacillus sulfuriphilus</name>
    <dbReference type="NCBI Taxonomy" id="1867749"/>
    <lineage>
        <taxon>Bacteria</taxon>
        <taxon>Pseudomonadati</taxon>
        <taxon>Pseudomonadota</taxon>
        <taxon>Acidithiobacillia</taxon>
        <taxon>Acidithiobacillales</taxon>
        <taxon>Acidithiobacillaceae</taxon>
        <taxon>Acidithiobacillus</taxon>
    </lineage>
</organism>
<accession>A0ACD5HK73</accession>
<proteinExistence type="predicted"/>
<keyword evidence="2" id="KW-1185">Reference proteome</keyword>
<evidence type="ECO:0000313" key="2">
    <source>
        <dbReference type="Proteomes" id="UP000271650"/>
    </source>
</evidence>
<keyword evidence="1" id="KW-0067">ATP-binding</keyword>
<gene>
    <name evidence="1" type="ORF">EC580_009195</name>
</gene>
<protein>
    <submittedName>
        <fullName evidence="1">ATP-binding protein</fullName>
    </submittedName>
</protein>
<dbReference type="EMBL" id="CP127527">
    <property type="protein sequence ID" value="XRI76139.1"/>
    <property type="molecule type" value="Genomic_DNA"/>
</dbReference>